<keyword evidence="3" id="KW-0804">Transcription</keyword>
<evidence type="ECO:0000313" key="5">
    <source>
        <dbReference type="EMBL" id="GGC31911.1"/>
    </source>
</evidence>
<dbReference type="CDD" id="cd01392">
    <property type="entry name" value="HTH_LacI"/>
    <property type="match status" value="1"/>
</dbReference>
<dbReference type="InterPro" id="IPR046335">
    <property type="entry name" value="LacI/GalR-like_sensor"/>
</dbReference>
<keyword evidence="6" id="KW-1185">Reference proteome</keyword>
<keyword evidence="1" id="KW-0805">Transcription regulation</keyword>
<dbReference type="SMART" id="SM00354">
    <property type="entry name" value="HTH_LACI"/>
    <property type="match status" value="1"/>
</dbReference>
<dbReference type="InterPro" id="IPR000843">
    <property type="entry name" value="HTH_LacI"/>
</dbReference>
<keyword evidence="2" id="KW-0238">DNA-binding</keyword>
<evidence type="ECO:0000313" key="6">
    <source>
        <dbReference type="Proteomes" id="UP000635885"/>
    </source>
</evidence>
<dbReference type="EMBL" id="BMFD01000002">
    <property type="protein sequence ID" value="GGC31911.1"/>
    <property type="molecule type" value="Genomic_DNA"/>
</dbReference>
<evidence type="ECO:0000256" key="3">
    <source>
        <dbReference type="ARBA" id="ARBA00023163"/>
    </source>
</evidence>
<dbReference type="InterPro" id="IPR010982">
    <property type="entry name" value="Lambda_DNA-bd_dom_sf"/>
</dbReference>
<reference evidence="6" key="1">
    <citation type="journal article" date="2019" name="Int. J. Syst. Evol. Microbiol.">
        <title>The Global Catalogue of Microorganisms (GCM) 10K type strain sequencing project: providing services to taxonomists for standard genome sequencing and annotation.</title>
        <authorList>
            <consortium name="The Broad Institute Genomics Platform"/>
            <consortium name="The Broad Institute Genome Sequencing Center for Infectious Disease"/>
            <person name="Wu L."/>
            <person name="Ma J."/>
        </authorList>
    </citation>
    <scope>NUCLEOTIDE SEQUENCE [LARGE SCALE GENOMIC DNA]</scope>
    <source>
        <strain evidence="6">CGMCC 1.12479</strain>
    </source>
</reference>
<dbReference type="PANTHER" id="PTHR30146">
    <property type="entry name" value="LACI-RELATED TRANSCRIPTIONAL REPRESSOR"/>
    <property type="match status" value="1"/>
</dbReference>
<feature type="domain" description="HTH lacI-type" evidence="4">
    <location>
        <begin position="6"/>
        <end position="60"/>
    </location>
</feature>
<dbReference type="Gene3D" id="1.10.260.40">
    <property type="entry name" value="lambda repressor-like DNA-binding domains"/>
    <property type="match status" value="1"/>
</dbReference>
<evidence type="ECO:0000259" key="4">
    <source>
        <dbReference type="PROSITE" id="PS50932"/>
    </source>
</evidence>
<dbReference type="PANTHER" id="PTHR30146:SF109">
    <property type="entry name" value="HTH-TYPE TRANSCRIPTIONAL REGULATOR GALS"/>
    <property type="match status" value="1"/>
</dbReference>
<dbReference type="SUPFAM" id="SSF47413">
    <property type="entry name" value="lambda repressor-like DNA-binding domains"/>
    <property type="match status" value="1"/>
</dbReference>
<protein>
    <submittedName>
        <fullName evidence="5">LacI family transcriptional regulator</fullName>
    </submittedName>
</protein>
<proteinExistence type="predicted"/>
<dbReference type="InterPro" id="IPR028082">
    <property type="entry name" value="Peripla_BP_I"/>
</dbReference>
<evidence type="ECO:0000256" key="1">
    <source>
        <dbReference type="ARBA" id="ARBA00023015"/>
    </source>
</evidence>
<dbReference type="SUPFAM" id="SSF53822">
    <property type="entry name" value="Periplasmic binding protein-like I"/>
    <property type="match status" value="1"/>
</dbReference>
<name>A0ABQ1LYL4_9BACT</name>
<dbReference type="RefSeq" id="WP_188440058.1">
    <property type="nucleotide sequence ID" value="NZ_BMFD01000002.1"/>
</dbReference>
<accession>A0ABQ1LYL4</accession>
<sequence length="343" mass="38355">MRKNQVTITDLARELNVSPSTISRALNNSPFISEERKRVILDLAAKMKYSPNQLALSLLNKRTKILGVVVPEITSYYFSTAINGIQDKVGSSGYKLMISQSNESFEEEIRILEAMALVRVDGFLISPSSNTVNFDHLEKLRDSGFPLVIFDRDCLGFDIDKVVVDDYSGALQAVEYLIQTGCKRIAHISGSTNLSTAKHRKNGYIDALLKNNFEVLEELIVCGEDSSSESGVASMKKLLELEELPDAVFCYNDAIAIGAMSVIRENGIKIPDQISLVGFDDEPYSSYFKPSLTSVWQPIYDLGLLSAKILLDKLNTDVEDMKYRFEVLKPELVIRDSSRKLKE</sequence>
<gene>
    <name evidence="5" type="ORF">GCM10010993_08590</name>
</gene>
<organism evidence="5 6">
    <name type="scientific">Belliella aquatica</name>
    <dbReference type="NCBI Taxonomy" id="1323734"/>
    <lineage>
        <taxon>Bacteria</taxon>
        <taxon>Pseudomonadati</taxon>
        <taxon>Bacteroidota</taxon>
        <taxon>Cytophagia</taxon>
        <taxon>Cytophagales</taxon>
        <taxon>Cyclobacteriaceae</taxon>
        <taxon>Belliella</taxon>
    </lineage>
</organism>
<dbReference type="PROSITE" id="PS50932">
    <property type="entry name" value="HTH_LACI_2"/>
    <property type="match status" value="1"/>
</dbReference>
<dbReference type="Pfam" id="PF00356">
    <property type="entry name" value="LacI"/>
    <property type="match status" value="1"/>
</dbReference>
<comment type="caution">
    <text evidence="5">The sequence shown here is derived from an EMBL/GenBank/DDBJ whole genome shotgun (WGS) entry which is preliminary data.</text>
</comment>
<dbReference type="Proteomes" id="UP000635885">
    <property type="component" value="Unassembled WGS sequence"/>
</dbReference>
<evidence type="ECO:0000256" key="2">
    <source>
        <dbReference type="ARBA" id="ARBA00023125"/>
    </source>
</evidence>
<dbReference type="Gene3D" id="3.40.50.2300">
    <property type="match status" value="2"/>
</dbReference>
<dbReference type="CDD" id="cd06267">
    <property type="entry name" value="PBP1_LacI_sugar_binding-like"/>
    <property type="match status" value="1"/>
</dbReference>
<dbReference type="Pfam" id="PF13377">
    <property type="entry name" value="Peripla_BP_3"/>
    <property type="match status" value="1"/>
</dbReference>